<accession>A0A9Q1GQH0</accession>
<evidence type="ECO:0000256" key="1">
    <source>
        <dbReference type="SAM" id="MobiDB-lite"/>
    </source>
</evidence>
<comment type="caution">
    <text evidence="2">The sequence shown here is derived from an EMBL/GenBank/DDBJ whole genome shotgun (WGS) entry which is preliminary data.</text>
</comment>
<feature type="region of interest" description="Disordered" evidence="1">
    <location>
        <begin position="1"/>
        <end position="38"/>
    </location>
</feature>
<feature type="compositionally biased region" description="Basic and acidic residues" evidence="1">
    <location>
        <begin position="21"/>
        <end position="34"/>
    </location>
</feature>
<dbReference type="Proteomes" id="UP001153076">
    <property type="component" value="Unassembled WGS sequence"/>
</dbReference>
<dbReference type="AlphaFoldDB" id="A0A9Q1GQH0"/>
<feature type="region of interest" description="Disordered" evidence="1">
    <location>
        <begin position="107"/>
        <end position="147"/>
    </location>
</feature>
<dbReference type="OrthoDB" id="1739455at2759"/>
<organism evidence="2 3">
    <name type="scientific">Carnegiea gigantea</name>
    <dbReference type="NCBI Taxonomy" id="171969"/>
    <lineage>
        <taxon>Eukaryota</taxon>
        <taxon>Viridiplantae</taxon>
        <taxon>Streptophyta</taxon>
        <taxon>Embryophyta</taxon>
        <taxon>Tracheophyta</taxon>
        <taxon>Spermatophyta</taxon>
        <taxon>Magnoliopsida</taxon>
        <taxon>eudicotyledons</taxon>
        <taxon>Gunneridae</taxon>
        <taxon>Pentapetalae</taxon>
        <taxon>Caryophyllales</taxon>
        <taxon>Cactineae</taxon>
        <taxon>Cactaceae</taxon>
        <taxon>Cactoideae</taxon>
        <taxon>Echinocereeae</taxon>
        <taxon>Carnegiea</taxon>
    </lineage>
</organism>
<name>A0A9Q1GQH0_9CARY</name>
<gene>
    <name evidence="2" type="ORF">Cgig2_006496</name>
</gene>
<reference evidence="2" key="1">
    <citation type="submission" date="2022-04" db="EMBL/GenBank/DDBJ databases">
        <title>Carnegiea gigantea Genome sequencing and assembly v2.</title>
        <authorList>
            <person name="Copetti D."/>
            <person name="Sanderson M.J."/>
            <person name="Burquez A."/>
            <person name="Wojciechowski M.F."/>
        </authorList>
    </citation>
    <scope>NUCLEOTIDE SEQUENCE</scope>
    <source>
        <strain evidence="2">SGP5-SGP5p</strain>
        <tissue evidence="2">Aerial part</tissue>
    </source>
</reference>
<dbReference type="PANTHER" id="PTHR46929">
    <property type="entry name" value="EXPRESSED PROTEIN"/>
    <property type="match status" value="1"/>
</dbReference>
<keyword evidence="3" id="KW-1185">Reference proteome</keyword>
<evidence type="ECO:0000313" key="2">
    <source>
        <dbReference type="EMBL" id="KAJ8425036.1"/>
    </source>
</evidence>
<dbReference type="PANTHER" id="PTHR46929:SF23">
    <property type="entry name" value="L10-INTERACTING MYB DOMAIN-CONTAINING PROTEIN-LIKE"/>
    <property type="match status" value="1"/>
</dbReference>
<proteinExistence type="predicted"/>
<protein>
    <submittedName>
        <fullName evidence="2">Uncharacterized protein</fullName>
    </submittedName>
</protein>
<feature type="compositionally biased region" description="Basic and acidic residues" evidence="1">
    <location>
        <begin position="112"/>
        <end position="128"/>
    </location>
</feature>
<dbReference type="EMBL" id="JAKOGI010001553">
    <property type="protein sequence ID" value="KAJ8425036.1"/>
    <property type="molecule type" value="Genomic_DNA"/>
</dbReference>
<sequence length="227" mass="25857">MSPEESPLAGGLPEKSLAAMDARRESEDRGKETETSFTSKFGWDDNLKMITASPTVYNTYTEANPTHEKYLNRKIDRYDEMAVVAGKDVAQGSRAKSFDDVEIHSRGNSINLEEKGDGDSEFMKDNDKQSTSSAPLESRKSRKRTRDDDLELQNISNQMGEIALALQKISKSKLDVYQEVMKTEGFEEEFLGTVFDHLVKRENLAKGFLAKSKKLWRIWLQKFKENN</sequence>
<evidence type="ECO:0000313" key="3">
    <source>
        <dbReference type="Proteomes" id="UP001153076"/>
    </source>
</evidence>